<feature type="domain" description="Fe2OG dioxygenase" evidence="2">
    <location>
        <begin position="102"/>
        <end position="228"/>
    </location>
</feature>
<evidence type="ECO:0000259" key="2">
    <source>
        <dbReference type="PROSITE" id="PS51471"/>
    </source>
</evidence>
<evidence type="ECO:0000313" key="3">
    <source>
        <dbReference type="EMBL" id="NIH96325.1"/>
    </source>
</evidence>
<reference evidence="3 4" key="1">
    <citation type="submission" date="2020-03" db="EMBL/GenBank/DDBJ databases">
        <title>Sequencing the genomes of 1000 actinobacteria strains.</title>
        <authorList>
            <person name="Klenk H.-P."/>
        </authorList>
    </citation>
    <scope>NUCLEOTIDE SEQUENCE [LARGE SCALE GENOMIC DNA]</scope>
    <source>
        <strain evidence="3 4">DSM 44556</strain>
    </source>
</reference>
<keyword evidence="4" id="KW-1185">Reference proteome</keyword>
<dbReference type="Proteomes" id="UP000547444">
    <property type="component" value="Unassembled WGS sequence"/>
</dbReference>
<dbReference type="PROSITE" id="PS51471">
    <property type="entry name" value="FE2OG_OXY"/>
    <property type="match status" value="1"/>
</dbReference>
<keyword evidence="1" id="KW-0479">Metal-binding</keyword>
<evidence type="ECO:0000256" key="1">
    <source>
        <dbReference type="RuleBase" id="RU003682"/>
    </source>
</evidence>
<comment type="similarity">
    <text evidence="1">Belongs to the iron/ascorbate-dependent oxidoreductase family.</text>
</comment>
<dbReference type="EMBL" id="JAANOW010000001">
    <property type="protein sequence ID" value="NIH96325.1"/>
    <property type="molecule type" value="Genomic_DNA"/>
</dbReference>
<evidence type="ECO:0000313" key="4">
    <source>
        <dbReference type="Proteomes" id="UP000547444"/>
    </source>
</evidence>
<proteinExistence type="inferred from homology"/>
<dbReference type="Gene3D" id="2.60.120.620">
    <property type="entry name" value="q2cbj1_9rhob like domain"/>
    <property type="match status" value="1"/>
</dbReference>
<protein>
    <recommendedName>
        <fullName evidence="2">Fe2OG dioxygenase domain-containing protein</fullName>
    </recommendedName>
</protein>
<dbReference type="AlphaFoldDB" id="A0A7X5ZDR6"/>
<dbReference type="GO" id="GO:0016491">
    <property type="term" value="F:oxidoreductase activity"/>
    <property type="evidence" value="ECO:0007669"/>
    <property type="project" value="UniProtKB-KW"/>
</dbReference>
<gene>
    <name evidence="3" type="ORF">FHU31_003281</name>
</gene>
<dbReference type="SUPFAM" id="SSF51197">
    <property type="entry name" value="Clavaminate synthase-like"/>
    <property type="match status" value="1"/>
</dbReference>
<sequence length="356" mass="39979">MTRNYESRLAQYRSTLPPVNAADAAVADALKSGHIAGHRVRLDTHTQAAAQRAVDWLREHNLAEAVEYLPLRLLEDDPSLFLWGLAEENLDIAERHIGLPVRYHGLEVRAERAAPTDPRHLVRHWHLDLEDRRMLKIIVYLSDVDESTGPFEFLPLAASDQTRQTLRVRPGLTFLPDADVTAAVPSSLWQRVTGPAGTAVYADTARLLHRVKAPTGGDRYSATFVYSSDRPRHALARFMPPAHIVESVLEDLTPRQRRALAVPDRASGEFGRKTLRSLIGDGSPNRPVEQIAEPRRGVHPRTGRVHTFGQDAIRGDDRDRIRGGVGMQQPDDLVIGRIRRGRRRVRDLDQGGMNRR</sequence>
<name>A0A7X5ZDR6_9MYCO</name>
<dbReference type="InterPro" id="IPR005123">
    <property type="entry name" value="Oxoglu/Fe-dep_dioxygenase_dom"/>
</dbReference>
<keyword evidence="1" id="KW-0560">Oxidoreductase</keyword>
<keyword evidence="1" id="KW-0408">Iron</keyword>
<dbReference type="GO" id="GO:0046872">
    <property type="term" value="F:metal ion binding"/>
    <property type="evidence" value="ECO:0007669"/>
    <property type="project" value="UniProtKB-KW"/>
</dbReference>
<comment type="caution">
    <text evidence="3">The sequence shown here is derived from an EMBL/GenBank/DDBJ whole genome shotgun (WGS) entry which is preliminary data.</text>
</comment>
<accession>A0A7X5ZDR6</accession>
<organism evidence="3 4">
    <name type="scientific">Mycolicibacterium fluoranthenivorans</name>
    <dbReference type="NCBI Taxonomy" id="258505"/>
    <lineage>
        <taxon>Bacteria</taxon>
        <taxon>Bacillati</taxon>
        <taxon>Actinomycetota</taxon>
        <taxon>Actinomycetes</taxon>
        <taxon>Mycobacteriales</taxon>
        <taxon>Mycobacteriaceae</taxon>
        <taxon>Mycolicibacterium</taxon>
    </lineage>
</organism>